<evidence type="ECO:0000313" key="3">
    <source>
        <dbReference type="EMBL" id="AKP53328.1"/>
    </source>
</evidence>
<dbReference type="RefSeq" id="WP_048643444.1">
    <property type="nucleotide sequence ID" value="NZ_CAXBGM010000195.1"/>
</dbReference>
<sequence>MSKNCEDSQHVPYGPKQLPWTAQVPEGAIVSRPSNDPNEVYVSVPPKDVNGNFPQIDYSQFEIPPTGLTDEEREIALTSFKEFIETQHASFAGFQGNQDQNYADRFPYLMDMHANNIGDPFSSGRYTLNSKFCERAVLDYFAALWNNNWPHTAAIDQQDADSRYWGYVLTMGFTEGNIYGLFNARDYLKGKTILEDQKTNAQIDAYTRRGRETRGQHFSYKAPIKNEKTSENAYTPVLFYSEDVHYSIQKASHLLELPTFQQIGQEKYPGQCPITNDGSWPEMVPSHDFDKDNPKSGSVKIDKLTLLVQFFVAKSYPVVVVANIGTTWKGAYDDVPSINAMFEELGKDYPWLWERKVVYGKDEKGNPLYDIRRGFWLHVDGALGAAYLPFVEMAHNRNLLSEKGPMFDFRNPAVMSVGCSMHKWLGGPWPSGIFMTRTGYQLLPPDAASSFLGTPDTTLGGSRSAFSPMILWDYFSRMSYEDNMNKAVETENVSAYLEAELFKFESELKAIFGDEVDLWIARSRLSLTVRFRLVNETLNYKWSLDTDRLWVPVNESERQLRSYSHIFVMHSVGKERIDAFMADLRENCKTDWHIAFPKIDFSAVPPAPNPEFQKE</sequence>
<dbReference type="AlphaFoldDB" id="A0A0H4PK32"/>
<proteinExistence type="inferred from homology"/>
<dbReference type="KEGG" id="camu:CA2015_3965"/>
<dbReference type="InterPro" id="IPR051151">
    <property type="entry name" value="Group_II_Decarboxylase"/>
</dbReference>
<keyword evidence="2" id="KW-0456">Lyase</keyword>
<protein>
    <submittedName>
        <fullName evidence="3">Histidine decarboxylase</fullName>
    </submittedName>
</protein>
<evidence type="ECO:0000256" key="2">
    <source>
        <dbReference type="ARBA" id="ARBA00022793"/>
    </source>
</evidence>
<dbReference type="InterPro" id="IPR015421">
    <property type="entry name" value="PyrdxlP-dep_Trfase_major"/>
</dbReference>
<reference evidence="3 4" key="1">
    <citation type="submission" date="2015-07" db="EMBL/GenBank/DDBJ databases">
        <authorList>
            <person name="Kim K.M."/>
        </authorList>
    </citation>
    <scope>NUCLEOTIDE SEQUENCE [LARGE SCALE GENOMIC DNA]</scope>
    <source>
        <strain evidence="3 4">KCTC 12363</strain>
    </source>
</reference>
<accession>A0A0H4PK32</accession>
<dbReference type="Gene3D" id="3.40.640.10">
    <property type="entry name" value="Type I PLP-dependent aspartate aminotransferase-like (Major domain)"/>
    <property type="match status" value="1"/>
</dbReference>
<comment type="similarity">
    <text evidence="1">Belongs to the group II decarboxylase family.</text>
</comment>
<dbReference type="InterPro" id="IPR015424">
    <property type="entry name" value="PyrdxlP-dep_Trfase"/>
</dbReference>
<gene>
    <name evidence="3" type="ORF">CA2015_3965</name>
</gene>
<dbReference type="STRING" id="320787.CA2015_3965"/>
<keyword evidence="2" id="KW-0210">Decarboxylase</keyword>
<evidence type="ECO:0000256" key="1">
    <source>
        <dbReference type="ARBA" id="ARBA00009533"/>
    </source>
</evidence>
<dbReference type="PANTHER" id="PTHR46101:SF18">
    <property type="entry name" value="HISTIDINE DECARBOXYLASE"/>
    <property type="match status" value="1"/>
</dbReference>
<dbReference type="PATRIC" id="fig|320787.5.peg.4340"/>
<dbReference type="SUPFAM" id="SSF53383">
    <property type="entry name" value="PLP-dependent transferases"/>
    <property type="match status" value="1"/>
</dbReference>
<dbReference type="GO" id="GO:0016831">
    <property type="term" value="F:carboxy-lyase activity"/>
    <property type="evidence" value="ECO:0007669"/>
    <property type="project" value="UniProtKB-KW"/>
</dbReference>
<organism evidence="3 4">
    <name type="scientific">Cyclobacterium amurskyense</name>
    <dbReference type="NCBI Taxonomy" id="320787"/>
    <lineage>
        <taxon>Bacteria</taxon>
        <taxon>Pseudomonadati</taxon>
        <taxon>Bacteroidota</taxon>
        <taxon>Cytophagia</taxon>
        <taxon>Cytophagales</taxon>
        <taxon>Cyclobacteriaceae</taxon>
        <taxon>Cyclobacterium</taxon>
    </lineage>
</organism>
<evidence type="ECO:0000313" key="4">
    <source>
        <dbReference type="Proteomes" id="UP000036520"/>
    </source>
</evidence>
<name>A0A0H4PK32_9BACT</name>
<dbReference type="OrthoDB" id="9803665at2"/>
<dbReference type="EMBL" id="CP012040">
    <property type="protein sequence ID" value="AKP53328.1"/>
    <property type="molecule type" value="Genomic_DNA"/>
</dbReference>
<keyword evidence="4" id="KW-1185">Reference proteome</keyword>
<dbReference type="Proteomes" id="UP000036520">
    <property type="component" value="Chromosome"/>
</dbReference>
<dbReference type="PANTHER" id="PTHR46101">
    <property type="match status" value="1"/>
</dbReference>